<keyword evidence="2" id="KW-0732">Signal</keyword>
<dbReference type="PROSITE" id="PS51257">
    <property type="entry name" value="PROKAR_LIPOPROTEIN"/>
    <property type="match status" value="1"/>
</dbReference>
<dbReference type="InterPro" id="IPR019283">
    <property type="entry name" value="DUF2330"/>
</dbReference>
<dbReference type="EMBL" id="JADMLG010000016">
    <property type="protein sequence ID" value="MBH0780639.1"/>
    <property type="molecule type" value="Genomic_DNA"/>
</dbReference>
<feature type="signal peptide" evidence="2">
    <location>
        <begin position="1"/>
        <end position="32"/>
    </location>
</feature>
<evidence type="ECO:0000313" key="4">
    <source>
        <dbReference type="Proteomes" id="UP000655751"/>
    </source>
</evidence>
<dbReference type="Pfam" id="PF10092">
    <property type="entry name" value="DUF2330"/>
    <property type="match status" value="1"/>
</dbReference>
<keyword evidence="1" id="KW-1133">Transmembrane helix</keyword>
<evidence type="ECO:0000313" key="3">
    <source>
        <dbReference type="EMBL" id="MBH0780639.1"/>
    </source>
</evidence>
<name>A0A931IFM1_9NOCA</name>
<feature type="chain" id="PRO_5037688548" evidence="2">
    <location>
        <begin position="33"/>
        <end position="349"/>
    </location>
</feature>
<evidence type="ECO:0000256" key="1">
    <source>
        <dbReference type="SAM" id="Phobius"/>
    </source>
</evidence>
<organism evidence="3 4">
    <name type="scientific">Nocardia bovistercoris</name>
    <dbReference type="NCBI Taxonomy" id="2785916"/>
    <lineage>
        <taxon>Bacteria</taxon>
        <taxon>Bacillati</taxon>
        <taxon>Actinomycetota</taxon>
        <taxon>Actinomycetes</taxon>
        <taxon>Mycobacteriales</taxon>
        <taxon>Nocardiaceae</taxon>
        <taxon>Nocardia</taxon>
    </lineage>
</organism>
<reference evidence="3" key="1">
    <citation type="submission" date="2020-11" db="EMBL/GenBank/DDBJ databases">
        <title>Nocardia NEAU-351.nov., a novel actinomycete isolated from the cow dung.</title>
        <authorList>
            <person name="Zhang X."/>
        </authorList>
    </citation>
    <scope>NUCLEOTIDE SEQUENCE</scope>
    <source>
        <strain evidence="3">NEAU-351</strain>
    </source>
</reference>
<protein>
    <submittedName>
        <fullName evidence="3">DUF2330 domain-containing protein</fullName>
    </submittedName>
</protein>
<sequence length="349" mass="36971">MRTQLAARLAAAAALSLGALGLGALAPASACACGGVVSPGNAAAVQDEVALAGWDGRRETIVMRLGLEAESDRAALIVPTPSPARVSAGTAQTFAELARLTAPEIVTERRWFDTDDFRDGATAAAPGGGAPTVLEQVRLGPIEATTLAGGTLDGLRAWLAANGYEMRPEVVATLDPYLKENWSFVAVRLTGEGTTLRGELDPIRLSFDSERFVYPMRMSSAARDPQSVRLYLLGEHRMRRSDVDAEKQYNNVEFAGRIGDSTDPQLRELAADGRDYLTEITVGIHQPAAITSDFTFTAAPSDDGYRKRITLVDHVEIAGFPAGTVILGAASLAAVVVLIAVVRVVRKPS</sequence>
<accession>A0A931IFM1</accession>
<dbReference type="RefSeq" id="WP_196152938.1">
    <property type="nucleotide sequence ID" value="NZ_JADMLG010000016.1"/>
</dbReference>
<dbReference type="AlphaFoldDB" id="A0A931IFM1"/>
<gene>
    <name evidence="3" type="ORF">IT779_30655</name>
</gene>
<dbReference type="Proteomes" id="UP000655751">
    <property type="component" value="Unassembled WGS sequence"/>
</dbReference>
<proteinExistence type="predicted"/>
<evidence type="ECO:0000256" key="2">
    <source>
        <dbReference type="SAM" id="SignalP"/>
    </source>
</evidence>
<keyword evidence="1" id="KW-0472">Membrane</keyword>
<keyword evidence="1" id="KW-0812">Transmembrane</keyword>
<keyword evidence="4" id="KW-1185">Reference proteome</keyword>
<feature type="transmembrane region" description="Helical" evidence="1">
    <location>
        <begin position="325"/>
        <end position="345"/>
    </location>
</feature>
<comment type="caution">
    <text evidence="3">The sequence shown here is derived from an EMBL/GenBank/DDBJ whole genome shotgun (WGS) entry which is preliminary data.</text>
</comment>